<evidence type="ECO:0000256" key="2">
    <source>
        <dbReference type="ARBA" id="ARBA00022801"/>
    </source>
</evidence>
<keyword evidence="5" id="KW-1185">Reference proteome</keyword>
<dbReference type="PRINTS" id="PR00413">
    <property type="entry name" value="HADHALOGNASE"/>
</dbReference>
<dbReference type="InterPro" id="IPR051400">
    <property type="entry name" value="HAD-like_hydrolase"/>
</dbReference>
<evidence type="ECO:0000313" key="5">
    <source>
        <dbReference type="Proteomes" id="UP000275012"/>
    </source>
</evidence>
<gene>
    <name evidence="4" type="ORF">EBB59_05925</name>
</gene>
<dbReference type="Pfam" id="PF00702">
    <property type="entry name" value="Hydrolase"/>
    <property type="match status" value="1"/>
</dbReference>
<dbReference type="SUPFAM" id="SSF56784">
    <property type="entry name" value="HAD-like"/>
    <property type="match status" value="1"/>
</dbReference>
<dbReference type="Gene3D" id="1.20.120.1600">
    <property type="match status" value="1"/>
</dbReference>
<dbReference type="PANTHER" id="PTHR46470">
    <property type="entry name" value="N-ACYLNEURAMINATE-9-PHOSPHATASE"/>
    <property type="match status" value="1"/>
</dbReference>
<evidence type="ECO:0000256" key="3">
    <source>
        <dbReference type="ARBA" id="ARBA00022842"/>
    </source>
</evidence>
<comment type="cofactor">
    <cofactor evidence="1">
        <name>Mg(2+)</name>
        <dbReference type="ChEBI" id="CHEBI:18420"/>
    </cofactor>
</comment>
<dbReference type="OrthoDB" id="367448at2"/>
<sequence length="242" mass="27064">MSLTIRAISLDLDDTLWPFPPIGERIERVLHDWFLEHSPRTARQFPIPAMRRLRERVIERFPAQSHDASWLRRKGIEIALAESGGDPALADAAYAAFYVERNKVDFYADARAALARIAARLPVCALSNGNADLDTIGIGHLFAQRVSAREFGAGKPAPAIFLHACERLGRRPEEVLHVGDDIEADIVGAHRAGLATCWLHRDDARPRHPTWPKRDFTPSLTFPTLCALADWLDARAHDETPT</sequence>
<dbReference type="RefSeq" id="WP_122101216.1">
    <property type="nucleotide sequence ID" value="NZ_RFLY01000006.1"/>
</dbReference>
<accession>A0A3M2I2I4</accession>
<name>A0A3M2I2I4_9GAMM</name>
<dbReference type="Gene3D" id="3.40.50.1000">
    <property type="entry name" value="HAD superfamily/HAD-like"/>
    <property type="match status" value="1"/>
</dbReference>
<dbReference type="SFLD" id="SFLDS00003">
    <property type="entry name" value="Haloacid_Dehalogenase"/>
    <property type="match status" value="1"/>
</dbReference>
<keyword evidence="3" id="KW-0460">Magnesium</keyword>
<keyword evidence="2 4" id="KW-0378">Hydrolase</keyword>
<dbReference type="InterPro" id="IPR023214">
    <property type="entry name" value="HAD_sf"/>
</dbReference>
<dbReference type="InterPro" id="IPR006439">
    <property type="entry name" value="HAD-SF_hydro_IA"/>
</dbReference>
<dbReference type="GO" id="GO:0009231">
    <property type="term" value="P:riboflavin biosynthetic process"/>
    <property type="evidence" value="ECO:0007669"/>
    <property type="project" value="TreeGrafter"/>
</dbReference>
<organism evidence="4 5">
    <name type="scientific">Solilutibacter pythonis</name>
    <dbReference type="NCBI Taxonomy" id="2483112"/>
    <lineage>
        <taxon>Bacteria</taxon>
        <taxon>Pseudomonadati</taxon>
        <taxon>Pseudomonadota</taxon>
        <taxon>Gammaproteobacteria</taxon>
        <taxon>Lysobacterales</taxon>
        <taxon>Lysobacteraceae</taxon>
        <taxon>Solilutibacter</taxon>
    </lineage>
</organism>
<dbReference type="GO" id="GO:0016787">
    <property type="term" value="F:hydrolase activity"/>
    <property type="evidence" value="ECO:0007669"/>
    <property type="project" value="UniProtKB-KW"/>
</dbReference>
<dbReference type="NCBIfam" id="TIGR01549">
    <property type="entry name" value="HAD-SF-IA-v1"/>
    <property type="match status" value="1"/>
</dbReference>
<dbReference type="SFLD" id="SFLDG01129">
    <property type="entry name" value="C1.5:_HAD__Beta-PGM__Phosphata"/>
    <property type="match status" value="1"/>
</dbReference>
<dbReference type="AlphaFoldDB" id="A0A3M2I2I4"/>
<protein>
    <submittedName>
        <fullName evidence="4">HAD family hydrolase</fullName>
    </submittedName>
</protein>
<evidence type="ECO:0000256" key="1">
    <source>
        <dbReference type="ARBA" id="ARBA00001946"/>
    </source>
</evidence>
<dbReference type="Proteomes" id="UP000275012">
    <property type="component" value="Unassembled WGS sequence"/>
</dbReference>
<dbReference type="NCBIfam" id="TIGR01509">
    <property type="entry name" value="HAD-SF-IA-v3"/>
    <property type="match status" value="1"/>
</dbReference>
<evidence type="ECO:0000313" key="4">
    <source>
        <dbReference type="EMBL" id="RMH93412.1"/>
    </source>
</evidence>
<proteinExistence type="predicted"/>
<reference evidence="4 5" key="1">
    <citation type="submission" date="2018-10" db="EMBL/GenBank/DDBJ databases">
        <title>Proposal of Lysobacter pythonis sp. nov. isolated from royal pythons (Python regius).</title>
        <authorList>
            <person name="Hans-Juergen B."/>
            <person name="Huptas C."/>
            <person name="Sandra B."/>
            <person name="Igor L."/>
            <person name="Joachim S."/>
            <person name="Siegfried S."/>
            <person name="Mareike W."/>
            <person name="Peter K."/>
        </authorList>
    </citation>
    <scope>NUCLEOTIDE SEQUENCE [LARGE SCALE GENOMIC DNA]</scope>
    <source>
        <strain evidence="4 5">4284/11</strain>
    </source>
</reference>
<dbReference type="PANTHER" id="PTHR46470:SF4">
    <property type="entry name" value="5-AMINO-6-(5-PHOSPHO-D-RIBITYLAMINO)URACIL PHOSPHATASE YIGB"/>
    <property type="match status" value="1"/>
</dbReference>
<dbReference type="InterPro" id="IPR036412">
    <property type="entry name" value="HAD-like_sf"/>
</dbReference>
<dbReference type="EMBL" id="RFLY01000006">
    <property type="protein sequence ID" value="RMH93412.1"/>
    <property type="molecule type" value="Genomic_DNA"/>
</dbReference>
<comment type="caution">
    <text evidence="4">The sequence shown here is derived from an EMBL/GenBank/DDBJ whole genome shotgun (WGS) entry which is preliminary data.</text>
</comment>